<dbReference type="Gene3D" id="2.120.10.30">
    <property type="entry name" value="TolB, C-terminal domain"/>
    <property type="match status" value="1"/>
</dbReference>
<dbReference type="Pfam" id="PF00326">
    <property type="entry name" value="Peptidase_S9"/>
    <property type="match status" value="1"/>
</dbReference>
<evidence type="ECO:0000259" key="3">
    <source>
        <dbReference type="Pfam" id="PF00326"/>
    </source>
</evidence>
<feature type="domain" description="Peptidase S9 prolyl oligopeptidase catalytic" evidence="3">
    <location>
        <begin position="389"/>
        <end position="593"/>
    </location>
</feature>
<dbReference type="SUPFAM" id="SSF82171">
    <property type="entry name" value="DPP6 N-terminal domain-like"/>
    <property type="match status" value="1"/>
</dbReference>
<keyword evidence="2" id="KW-0720">Serine protease</keyword>
<dbReference type="EMBL" id="CP162599">
    <property type="protein sequence ID" value="XDK33823.1"/>
    <property type="molecule type" value="Genomic_DNA"/>
</dbReference>
<proteinExistence type="predicted"/>
<dbReference type="InterPro" id="IPR002470">
    <property type="entry name" value="Peptidase_S9A"/>
</dbReference>
<dbReference type="InterPro" id="IPR001375">
    <property type="entry name" value="Peptidase_S9_cat"/>
</dbReference>
<dbReference type="PRINTS" id="PR00862">
    <property type="entry name" value="PROLIGOPTASE"/>
</dbReference>
<organism evidence="4">
    <name type="scientific">Ornithinibacillus sp. 4-3</name>
    <dbReference type="NCBI Taxonomy" id="3231488"/>
    <lineage>
        <taxon>Bacteria</taxon>
        <taxon>Bacillati</taxon>
        <taxon>Bacillota</taxon>
        <taxon>Bacilli</taxon>
        <taxon>Bacillales</taxon>
        <taxon>Bacillaceae</taxon>
        <taxon>Ornithinibacillus</taxon>
    </lineage>
</organism>
<dbReference type="RefSeq" id="WP_368654501.1">
    <property type="nucleotide sequence ID" value="NZ_CP162599.1"/>
</dbReference>
<keyword evidence="1 4" id="KW-0378">Hydrolase</keyword>
<reference evidence="4" key="1">
    <citation type="submission" date="2024-07" db="EMBL/GenBank/DDBJ databases">
        <title>Halotolerant mesophilic bacterium Ornithinibacillus sp. 4-3, sp. nov., isolated from soil.</title>
        <authorList>
            <person name="Sidarenka A.V."/>
            <person name="Guliayeva D.E."/>
            <person name="Leanovich S.I."/>
            <person name="Hileuskaya K.S."/>
            <person name="Akhremchuk A.E."/>
            <person name="Sikolenko M.A."/>
            <person name="Valentovich L.N."/>
        </authorList>
    </citation>
    <scope>NUCLEOTIDE SEQUENCE</scope>
    <source>
        <strain evidence="4">4-3</strain>
    </source>
</reference>
<dbReference type="PANTHER" id="PTHR42776:SF27">
    <property type="entry name" value="DIPEPTIDYL PEPTIDASE FAMILY MEMBER 6"/>
    <property type="match status" value="1"/>
</dbReference>
<dbReference type="GO" id="GO:0006508">
    <property type="term" value="P:proteolysis"/>
    <property type="evidence" value="ECO:0007669"/>
    <property type="project" value="InterPro"/>
</dbReference>
<dbReference type="SUPFAM" id="SSF53474">
    <property type="entry name" value="alpha/beta-Hydrolases"/>
    <property type="match status" value="1"/>
</dbReference>
<gene>
    <name evidence="4" type="ORF">AB4Y30_05580</name>
</gene>
<name>A0AB39HVN3_9BACI</name>
<keyword evidence="2" id="KW-0645">Protease</keyword>
<accession>A0AB39HVN3</accession>
<dbReference type="Pfam" id="PF07676">
    <property type="entry name" value="PD40"/>
    <property type="match status" value="1"/>
</dbReference>
<evidence type="ECO:0000256" key="1">
    <source>
        <dbReference type="ARBA" id="ARBA00022801"/>
    </source>
</evidence>
<dbReference type="PANTHER" id="PTHR42776">
    <property type="entry name" value="SERINE PEPTIDASE S9 FAMILY MEMBER"/>
    <property type="match status" value="1"/>
</dbReference>
<dbReference type="GO" id="GO:0004252">
    <property type="term" value="F:serine-type endopeptidase activity"/>
    <property type="evidence" value="ECO:0007669"/>
    <property type="project" value="InterPro"/>
</dbReference>
<dbReference type="Gene3D" id="3.40.50.1820">
    <property type="entry name" value="alpha/beta hydrolase"/>
    <property type="match status" value="1"/>
</dbReference>
<protein>
    <submittedName>
        <fullName evidence="4">Alpha/beta fold hydrolase</fullName>
    </submittedName>
</protein>
<dbReference type="InterPro" id="IPR011042">
    <property type="entry name" value="6-blade_b-propeller_TolB-like"/>
</dbReference>
<dbReference type="InterPro" id="IPR029058">
    <property type="entry name" value="AB_hydrolase_fold"/>
</dbReference>
<dbReference type="InterPro" id="IPR011659">
    <property type="entry name" value="WD40"/>
</dbReference>
<dbReference type="AlphaFoldDB" id="A0AB39HVN3"/>
<evidence type="ECO:0000313" key="4">
    <source>
        <dbReference type="EMBL" id="XDK33823.1"/>
    </source>
</evidence>
<sequence>MNTDEKLLAYLTAKSAYQSKAISKEQGFTFISKITGIPQIWTLNGKGEPVQFAELEDRVLSVFHSPNGKQTAVGMDHHGNEKQQLYLIEEQGKEVFSLINEPDYFHHIGGWSPDGEKIVFSSNRRHPGHFDLFTVDVVSKQVTKHFEYDGNLVPIGWLPNGESILIKIRETNIDSSIYIYHIASGNKVKIGKDQVLGRYDGIKVTKNEEKAYLLTDVEEETVYIGVVDLKQPENIEKVVHVEGWDVEEISLSPNEEKLVYTLNEGGIFKLYSLDCTTGIKENLEIASKGVIDSISWLDDETFIFTMISPVSPGDIWKYSFATNQFERLTYISQSEVEKDWIEPDICTFKSFDELEVPYFFYEKEKTANRPVVIYVHGGPEGQTRAEYNPVIQFLADQGFAVAAPNVRGSSGYGRTYIKLDDVRKRMDSVADLAWLVKDLISTHQVDPKKIGVMGRSYGGFMVLAALTHYPDLWAAGVDIVGISHFKTFLENTGSWRRRLRACEYGTLEDDTDFFEEIAPLNHSERIQAPLIVFHGRNDTRVPVSEAEQLVADMQSRGQTVEFTVFEDEGHQTERIENHITMNSEIIQFLKKYL</sequence>
<evidence type="ECO:0000256" key="2">
    <source>
        <dbReference type="ARBA" id="ARBA00022825"/>
    </source>
</evidence>